<proteinExistence type="predicted"/>
<dbReference type="Proteomes" id="UP000246171">
    <property type="component" value="Unassembled WGS sequence"/>
</dbReference>
<comment type="caution">
    <text evidence="1">The sequence shown here is derived from an EMBL/GenBank/DDBJ whole genome shotgun (WGS) entry which is preliminary data.</text>
</comment>
<evidence type="ECO:0000313" key="2">
    <source>
        <dbReference type="Proteomes" id="UP000246171"/>
    </source>
</evidence>
<gene>
    <name evidence="1" type="ORF">BO83DRAFT_46223</name>
</gene>
<keyword evidence="2" id="KW-1185">Reference proteome</keyword>
<protein>
    <submittedName>
        <fullName evidence="1">Uncharacterized protein</fullName>
    </submittedName>
</protein>
<dbReference type="AlphaFoldDB" id="A0A317VFJ7"/>
<sequence length="78" mass="8902">MHGSYQICFFFCLIDANARYSACSDSTLDSTCFSIVRYAYGLLHRVYCYNSRPSRLLYSLFMSSTIYYNGGNAHLAPL</sequence>
<evidence type="ECO:0000313" key="1">
    <source>
        <dbReference type="EMBL" id="PWY71991.1"/>
    </source>
</evidence>
<accession>A0A317VFJ7</accession>
<dbReference type="OrthoDB" id="10539507at2759"/>
<name>A0A317VFJ7_ASPEC</name>
<organism evidence="1 2">
    <name type="scientific">Aspergillus eucalypticola (strain CBS 122712 / IBT 29274)</name>
    <dbReference type="NCBI Taxonomy" id="1448314"/>
    <lineage>
        <taxon>Eukaryota</taxon>
        <taxon>Fungi</taxon>
        <taxon>Dikarya</taxon>
        <taxon>Ascomycota</taxon>
        <taxon>Pezizomycotina</taxon>
        <taxon>Eurotiomycetes</taxon>
        <taxon>Eurotiomycetidae</taxon>
        <taxon>Eurotiales</taxon>
        <taxon>Aspergillaceae</taxon>
        <taxon>Aspergillus</taxon>
        <taxon>Aspergillus subgen. Circumdati</taxon>
    </lineage>
</organism>
<dbReference type="GeneID" id="37059245"/>
<dbReference type="EMBL" id="MSFU01000014">
    <property type="protein sequence ID" value="PWY71991.1"/>
    <property type="molecule type" value="Genomic_DNA"/>
</dbReference>
<dbReference type="VEuPathDB" id="FungiDB:BO83DRAFT_46223"/>
<reference evidence="1" key="1">
    <citation type="submission" date="2016-12" db="EMBL/GenBank/DDBJ databases">
        <title>The genomes of Aspergillus section Nigri reveals drivers in fungal speciation.</title>
        <authorList>
            <consortium name="DOE Joint Genome Institute"/>
            <person name="Vesth T.C."/>
            <person name="Nybo J."/>
            <person name="Theobald S."/>
            <person name="Brandl J."/>
            <person name="Frisvad J.C."/>
            <person name="Nielsen K.F."/>
            <person name="Lyhne E.K."/>
            <person name="Kogle M.E."/>
            <person name="Kuo A."/>
            <person name="Riley R."/>
            <person name="Clum A."/>
            <person name="Nolan M."/>
            <person name="Lipzen A."/>
            <person name="Salamov A."/>
            <person name="Henrissat B."/>
            <person name="Wiebenga A."/>
            <person name="De vries R.P."/>
            <person name="Grigoriev I.V."/>
            <person name="Mortensen U.H."/>
            <person name="Andersen M.R."/>
            <person name="Baker S.E."/>
        </authorList>
    </citation>
    <scope>NUCLEOTIDE SEQUENCE</scope>
    <source>
        <strain evidence="1">CBS 122712</strain>
    </source>
</reference>
<dbReference type="RefSeq" id="XP_025387586.1">
    <property type="nucleotide sequence ID" value="XM_025537283.1"/>
</dbReference>